<evidence type="ECO:0000313" key="2">
    <source>
        <dbReference type="Proteomes" id="UP000034531"/>
    </source>
</evidence>
<accession>A0A0G0R6T2</accession>
<sequence>MAKEIHERIEPKENNKVTPSCHHARQLEYCIYGVVRQKRGVSEYFDKAYDWLEREVGFYPLFLSVGETVDDMAMTGYQNQWRRLLVEGKNYRKYRQKGEVQNQVLFSFVDIPDGIFIDYMNWHMVLNSEYDNYQIPDREKRMIFRPSWRKSDWLRYARHNPHSVQLVIPELDLREATRVWVRNIQTQLHLEKVGFGNVEVRRIPVNSY</sequence>
<protein>
    <submittedName>
        <fullName evidence="1">Uncharacterized protein</fullName>
    </submittedName>
</protein>
<evidence type="ECO:0000313" key="1">
    <source>
        <dbReference type="EMBL" id="KKR48083.1"/>
    </source>
</evidence>
<gene>
    <name evidence="1" type="ORF">UT84_C0051G0008</name>
</gene>
<dbReference type="EMBL" id="LBYI01000051">
    <property type="protein sequence ID" value="KKR48083.1"/>
    <property type="molecule type" value="Genomic_DNA"/>
</dbReference>
<dbReference type="AlphaFoldDB" id="A0A0G0R6T2"/>
<comment type="caution">
    <text evidence="1">The sequence shown here is derived from an EMBL/GenBank/DDBJ whole genome shotgun (WGS) entry which is preliminary data.</text>
</comment>
<dbReference type="Proteomes" id="UP000034531">
    <property type="component" value="Unassembled WGS sequence"/>
</dbReference>
<name>A0A0G0R6T2_9BACT</name>
<organism evidence="1 2">
    <name type="scientific">Candidatus Curtissbacteria bacterium GW2011_GWA1_40_16</name>
    <dbReference type="NCBI Taxonomy" id="1618405"/>
    <lineage>
        <taxon>Bacteria</taxon>
        <taxon>Candidatus Curtissiibacteriota</taxon>
    </lineage>
</organism>
<proteinExistence type="predicted"/>
<reference evidence="1 2" key="1">
    <citation type="journal article" date="2015" name="Nature">
        <title>rRNA introns, odd ribosomes, and small enigmatic genomes across a large radiation of phyla.</title>
        <authorList>
            <person name="Brown C.T."/>
            <person name="Hug L.A."/>
            <person name="Thomas B.C."/>
            <person name="Sharon I."/>
            <person name="Castelle C.J."/>
            <person name="Singh A."/>
            <person name="Wilkins M.J."/>
            <person name="Williams K.H."/>
            <person name="Banfield J.F."/>
        </authorList>
    </citation>
    <scope>NUCLEOTIDE SEQUENCE [LARGE SCALE GENOMIC DNA]</scope>
</reference>